<comment type="caution">
    <text evidence="1">The sequence shown here is derived from an EMBL/GenBank/DDBJ whole genome shotgun (WGS) entry which is preliminary data.</text>
</comment>
<name>A0A0D2K2G5_9BACT</name>
<sequence>MRSYLLDEISITDKARLVTYLEENLNPSGLPDVFWLELPRDILTEEQREHKKCSPHRVAVVLEDDSVRLEFLVRSMDSLRCSCTGYATPGQREFLMAFFDRMVEELELTT</sequence>
<dbReference type="InParanoid" id="A0A0D2K2G5"/>
<accession>A0A0D2K2G5</accession>
<dbReference type="OrthoDB" id="5459426at2"/>
<proteinExistence type="predicted"/>
<dbReference type="AlphaFoldDB" id="A0A0D2K2G5"/>
<dbReference type="RefSeq" id="WP_044346100.1">
    <property type="nucleotide sequence ID" value="NZ_AZAC01000001.1"/>
</dbReference>
<organism evidence="1 2">
    <name type="scientific">Dethiosulfatarculus sandiegensis</name>
    <dbReference type="NCBI Taxonomy" id="1429043"/>
    <lineage>
        <taxon>Bacteria</taxon>
        <taxon>Pseudomonadati</taxon>
        <taxon>Thermodesulfobacteriota</taxon>
        <taxon>Desulfarculia</taxon>
        <taxon>Desulfarculales</taxon>
        <taxon>Desulfarculaceae</taxon>
        <taxon>Dethiosulfatarculus</taxon>
    </lineage>
</organism>
<reference evidence="1 2" key="1">
    <citation type="submission" date="2013-11" db="EMBL/GenBank/DDBJ databases">
        <title>Metagenomic analysis of a methanogenic consortium involved in long chain n-alkane degradation.</title>
        <authorList>
            <person name="Davidova I.A."/>
            <person name="Callaghan A.V."/>
            <person name="Wawrik B."/>
            <person name="Pruitt S."/>
            <person name="Marks C."/>
            <person name="Duncan K.E."/>
            <person name="Suflita J.M."/>
        </authorList>
    </citation>
    <scope>NUCLEOTIDE SEQUENCE [LARGE SCALE GENOMIC DNA]</scope>
    <source>
        <strain evidence="1 2">SPR</strain>
    </source>
</reference>
<dbReference type="STRING" id="1429043.X474_00560"/>
<keyword evidence="2" id="KW-1185">Reference proteome</keyword>
<dbReference type="Proteomes" id="UP000032233">
    <property type="component" value="Unassembled WGS sequence"/>
</dbReference>
<evidence type="ECO:0000313" key="1">
    <source>
        <dbReference type="EMBL" id="KIX15840.1"/>
    </source>
</evidence>
<dbReference type="EMBL" id="AZAC01000001">
    <property type="protein sequence ID" value="KIX15840.1"/>
    <property type="molecule type" value="Genomic_DNA"/>
</dbReference>
<gene>
    <name evidence="1" type="ORF">X474_00560</name>
</gene>
<protein>
    <submittedName>
        <fullName evidence="1">Uncharacterized protein</fullName>
    </submittedName>
</protein>
<evidence type="ECO:0000313" key="2">
    <source>
        <dbReference type="Proteomes" id="UP000032233"/>
    </source>
</evidence>